<accession>A0A2W0C7W5</accession>
<evidence type="ECO:0000313" key="2">
    <source>
        <dbReference type="Proteomes" id="UP000247459"/>
    </source>
</evidence>
<reference evidence="1 2" key="1">
    <citation type="submission" date="2018-01" db="EMBL/GenBank/DDBJ databases">
        <title>Genome sequence of the PGP bacterium Paenibacillus illinoisensis E3.</title>
        <authorList>
            <person name="Rolli E."/>
            <person name="Marasco R."/>
            <person name="Bessem C."/>
            <person name="Michoud G."/>
            <person name="Gaiarsa S."/>
            <person name="Borin S."/>
            <person name="Daffonchio D."/>
        </authorList>
    </citation>
    <scope>NUCLEOTIDE SEQUENCE [LARGE SCALE GENOMIC DNA]</scope>
    <source>
        <strain evidence="1 2">E3</strain>
    </source>
</reference>
<protein>
    <submittedName>
        <fullName evidence="1">Uncharacterized protein</fullName>
    </submittedName>
</protein>
<comment type="caution">
    <text evidence="1">The sequence shown here is derived from an EMBL/GenBank/DDBJ whole genome shotgun (WGS) entry which is preliminary data.</text>
</comment>
<sequence>MEQTNLYYFPDQLLVTGNRPAKVPDVPSIFSAQPPNERAPVMKNKSALPVSVMI</sequence>
<gene>
    <name evidence="1" type="ORF">PIL02S_03747</name>
</gene>
<evidence type="ECO:0000313" key="1">
    <source>
        <dbReference type="EMBL" id="PYY28556.1"/>
    </source>
</evidence>
<dbReference type="EMBL" id="PRLG01000020">
    <property type="protein sequence ID" value="PYY28556.1"/>
    <property type="molecule type" value="Genomic_DNA"/>
</dbReference>
<organism evidence="1 2">
    <name type="scientific">Paenibacillus illinoisensis</name>
    <dbReference type="NCBI Taxonomy" id="59845"/>
    <lineage>
        <taxon>Bacteria</taxon>
        <taxon>Bacillati</taxon>
        <taxon>Bacillota</taxon>
        <taxon>Bacilli</taxon>
        <taxon>Bacillales</taxon>
        <taxon>Paenibacillaceae</taxon>
        <taxon>Paenibacillus</taxon>
    </lineage>
</organism>
<name>A0A2W0C7W5_9BACL</name>
<dbReference type="Proteomes" id="UP000247459">
    <property type="component" value="Unassembled WGS sequence"/>
</dbReference>
<dbReference type="AlphaFoldDB" id="A0A2W0C7W5"/>
<proteinExistence type="predicted"/>